<evidence type="ECO:0000256" key="5">
    <source>
        <dbReference type="ARBA" id="ARBA00022777"/>
    </source>
</evidence>
<evidence type="ECO:0000256" key="1">
    <source>
        <dbReference type="ARBA" id="ARBA00000085"/>
    </source>
</evidence>
<comment type="catalytic activity">
    <reaction evidence="1">
        <text>ATP + protein L-histidine = ADP + protein N-phospho-L-histidine.</text>
        <dbReference type="EC" id="2.7.13.3"/>
    </reaction>
</comment>
<dbReference type="EMBL" id="MHMN01000007">
    <property type="protein sequence ID" value="OGZ28957.1"/>
    <property type="molecule type" value="Genomic_DNA"/>
</dbReference>
<dbReference type="Pfam" id="PF08448">
    <property type="entry name" value="PAS_4"/>
    <property type="match status" value="1"/>
</dbReference>
<sequence>MDQSPKPKSRISEIINTIPDIIAEVDNNKTYTWLNKAGLDFFGSDAIGNEASFYFEGEQQTYVKVEPLFNNQADTYYLESWQRRADGQKRLLAWRGRTVKDESGKTIGVLSTARDITEQKINEEKLQESETQLYNALKLGNLGPWVYDVKQNLFTFNDLFYEMLHTSAKEMGGYQMTPDAYAKKFVHPDDAPQVGIETKKALETKDPNYTQQLDHRIIYADGGLGYITVRISIVQDEAGNTVKTYGVNQDITDRKKNEEEVKRMNKLMIGRELKMKELKNQVTKLEQGLQPKNNQD</sequence>
<name>A0A1G2ETB9_9BACT</name>
<accession>A0A1G2ETB9</accession>
<dbReference type="InterPro" id="IPR001610">
    <property type="entry name" value="PAC"/>
</dbReference>
<reference evidence="7 8" key="1">
    <citation type="journal article" date="2016" name="Nat. Commun.">
        <title>Thousands of microbial genomes shed light on interconnected biogeochemical processes in an aquifer system.</title>
        <authorList>
            <person name="Anantharaman K."/>
            <person name="Brown C.T."/>
            <person name="Hug L.A."/>
            <person name="Sharon I."/>
            <person name="Castelle C.J."/>
            <person name="Probst A.J."/>
            <person name="Thomas B.C."/>
            <person name="Singh A."/>
            <person name="Wilkins M.J."/>
            <person name="Karaoz U."/>
            <person name="Brodie E.L."/>
            <person name="Williams K.H."/>
            <person name="Hubbard S.S."/>
            <person name="Banfield J.F."/>
        </authorList>
    </citation>
    <scope>NUCLEOTIDE SEQUENCE [LARGE SCALE GENOMIC DNA]</scope>
</reference>
<evidence type="ECO:0000256" key="2">
    <source>
        <dbReference type="ARBA" id="ARBA00012438"/>
    </source>
</evidence>
<dbReference type="SMART" id="SM00086">
    <property type="entry name" value="PAC"/>
    <property type="match status" value="2"/>
</dbReference>
<proteinExistence type="predicted"/>
<dbReference type="InterPro" id="IPR000700">
    <property type="entry name" value="PAS-assoc_C"/>
</dbReference>
<dbReference type="InterPro" id="IPR013655">
    <property type="entry name" value="PAS_fold_3"/>
</dbReference>
<dbReference type="InterPro" id="IPR013656">
    <property type="entry name" value="PAS_4"/>
</dbReference>
<dbReference type="PANTHER" id="PTHR43304">
    <property type="entry name" value="PHYTOCHROME-LIKE PROTEIN CPH1"/>
    <property type="match status" value="1"/>
</dbReference>
<dbReference type="NCBIfam" id="TIGR00229">
    <property type="entry name" value="sensory_box"/>
    <property type="match status" value="2"/>
</dbReference>
<dbReference type="Gene3D" id="3.30.450.20">
    <property type="entry name" value="PAS domain"/>
    <property type="match status" value="2"/>
</dbReference>
<evidence type="ECO:0000256" key="4">
    <source>
        <dbReference type="ARBA" id="ARBA00022679"/>
    </source>
</evidence>
<dbReference type="CDD" id="cd00130">
    <property type="entry name" value="PAS"/>
    <property type="match status" value="2"/>
</dbReference>
<protein>
    <recommendedName>
        <fullName evidence="2">histidine kinase</fullName>
        <ecNumber evidence="2">2.7.13.3</ecNumber>
    </recommendedName>
</protein>
<dbReference type="EC" id="2.7.13.3" evidence="2"/>
<dbReference type="AlphaFoldDB" id="A0A1G2ETB9"/>
<dbReference type="InterPro" id="IPR052162">
    <property type="entry name" value="Sensor_kinase/Photoreceptor"/>
</dbReference>
<dbReference type="PANTHER" id="PTHR43304:SF1">
    <property type="entry name" value="PAC DOMAIN-CONTAINING PROTEIN"/>
    <property type="match status" value="1"/>
</dbReference>
<evidence type="ECO:0000313" key="7">
    <source>
        <dbReference type="EMBL" id="OGZ28957.1"/>
    </source>
</evidence>
<comment type="caution">
    <text evidence="7">The sequence shown here is derived from an EMBL/GenBank/DDBJ whole genome shotgun (WGS) entry which is preliminary data.</text>
</comment>
<keyword evidence="5" id="KW-0418">Kinase</keyword>
<dbReference type="InterPro" id="IPR035965">
    <property type="entry name" value="PAS-like_dom_sf"/>
</dbReference>
<evidence type="ECO:0000256" key="3">
    <source>
        <dbReference type="ARBA" id="ARBA00022553"/>
    </source>
</evidence>
<dbReference type="PROSITE" id="PS50113">
    <property type="entry name" value="PAC"/>
    <property type="match status" value="2"/>
</dbReference>
<dbReference type="Proteomes" id="UP000176326">
    <property type="component" value="Unassembled WGS sequence"/>
</dbReference>
<keyword evidence="4" id="KW-0808">Transferase</keyword>
<organism evidence="7 8">
    <name type="scientific">Candidatus Nealsonbacteria bacterium RIFOXYC1_FULL_40_7</name>
    <dbReference type="NCBI Taxonomy" id="1801678"/>
    <lineage>
        <taxon>Bacteria</taxon>
        <taxon>Candidatus Nealsoniibacteriota</taxon>
    </lineage>
</organism>
<dbReference type="GO" id="GO:0004673">
    <property type="term" value="F:protein histidine kinase activity"/>
    <property type="evidence" value="ECO:0007669"/>
    <property type="project" value="UniProtKB-EC"/>
</dbReference>
<gene>
    <name evidence="7" type="ORF">A2427_04600</name>
</gene>
<keyword evidence="3" id="KW-0597">Phosphoprotein</keyword>
<dbReference type="Gene3D" id="2.10.70.100">
    <property type="match status" value="1"/>
</dbReference>
<feature type="domain" description="PAC" evidence="6">
    <location>
        <begin position="211"/>
        <end position="263"/>
    </location>
</feature>
<feature type="domain" description="PAC" evidence="6">
    <location>
        <begin position="76"/>
        <end position="128"/>
    </location>
</feature>
<evidence type="ECO:0000313" key="8">
    <source>
        <dbReference type="Proteomes" id="UP000176326"/>
    </source>
</evidence>
<dbReference type="InterPro" id="IPR000014">
    <property type="entry name" value="PAS"/>
</dbReference>
<evidence type="ECO:0000259" key="6">
    <source>
        <dbReference type="PROSITE" id="PS50113"/>
    </source>
</evidence>
<dbReference type="SUPFAM" id="SSF55785">
    <property type="entry name" value="PYP-like sensor domain (PAS domain)"/>
    <property type="match status" value="2"/>
</dbReference>
<dbReference type="Pfam" id="PF08447">
    <property type="entry name" value="PAS_3"/>
    <property type="match status" value="1"/>
</dbReference>